<name>A0ABX5FJH2_9BACL</name>
<accession>A0ABX5FJH2</accession>
<dbReference type="EMBL" id="PXZO01000051">
    <property type="protein sequence ID" value="PSK06332.1"/>
    <property type="molecule type" value="Genomic_DNA"/>
</dbReference>
<gene>
    <name evidence="1" type="ORF">C7R92_23895</name>
</gene>
<evidence type="ECO:0008006" key="3">
    <source>
        <dbReference type="Google" id="ProtNLM"/>
    </source>
</evidence>
<comment type="caution">
    <text evidence="1">The sequence shown here is derived from an EMBL/GenBank/DDBJ whole genome shotgun (WGS) entry which is preliminary data.</text>
</comment>
<organism evidence="1 2">
    <name type="scientific">Brevibacillus porteri</name>
    <dbReference type="NCBI Taxonomy" id="2126350"/>
    <lineage>
        <taxon>Bacteria</taxon>
        <taxon>Bacillati</taxon>
        <taxon>Bacillota</taxon>
        <taxon>Bacilli</taxon>
        <taxon>Bacillales</taxon>
        <taxon>Paenibacillaceae</taxon>
        <taxon>Brevibacillus</taxon>
    </lineage>
</organism>
<dbReference type="RefSeq" id="WP_106835892.1">
    <property type="nucleotide sequence ID" value="NZ_JARMEW010000063.1"/>
</dbReference>
<sequence length="276" mass="31387">MDKGSLDLFENAVDSLQHGITHLADFKNELTLSDAKQSVMNLVNAIDLLVLEMLQRIDKDAIYIIGEDTFGIGYRATIHVDQAYKMIRKHLNKPIEGPEWDAYQILKILRNSANHSRFSFGDERKENIIFLLHYIARFISDDLDEELESMFSGEEYALFLEIIEGTEYGDVLYERKEAARIEIIRDKIWVMNHCSVADGCGAPVVAEWPCNECGEEGISLDDDLCSVGKCAFCGTEHNVAFCGNCSYPFDADWEGISVAYDNYLCDGCWSHYMDRD</sequence>
<protein>
    <recommendedName>
        <fullName evidence="3">DUF4145 domain-containing protein</fullName>
    </recommendedName>
</protein>
<keyword evidence="2" id="KW-1185">Reference proteome</keyword>
<reference evidence="1 2" key="1">
    <citation type="submission" date="2018-03" db="EMBL/GenBank/DDBJ databases">
        <title>Brevisbacillus phylogenomics.</title>
        <authorList>
            <person name="Dunlap C."/>
        </authorList>
    </citation>
    <scope>NUCLEOTIDE SEQUENCE [LARGE SCALE GENOMIC DNA]</scope>
    <source>
        <strain evidence="1 2">NRRL B-41110</strain>
    </source>
</reference>
<evidence type="ECO:0000313" key="1">
    <source>
        <dbReference type="EMBL" id="PSK06332.1"/>
    </source>
</evidence>
<evidence type="ECO:0000313" key="2">
    <source>
        <dbReference type="Proteomes" id="UP000241645"/>
    </source>
</evidence>
<dbReference type="GeneID" id="95753140"/>
<dbReference type="Proteomes" id="UP000241645">
    <property type="component" value="Unassembled WGS sequence"/>
</dbReference>
<proteinExistence type="predicted"/>